<gene>
    <name evidence="1" type="ORF">QYE76_050888</name>
</gene>
<evidence type="ECO:0000313" key="2">
    <source>
        <dbReference type="Proteomes" id="UP001231189"/>
    </source>
</evidence>
<sequence length="140" mass="16455">MIGLFNKLQQSKQDTKTVEEFYNEMELTMMRANIQESEKQTIAQYFNGPNYPIKRIVEFQAYTTIVELVYQASTAERPLNEDIKYVQQDQSLLCLKAHLKHFSNKCEAFPFFNTIEATHHPNSNEATRNFNRIFQSIYGD</sequence>
<reference evidence="1" key="1">
    <citation type="submission" date="2023-07" db="EMBL/GenBank/DDBJ databases">
        <title>A chromosome-level genome assembly of Lolium multiflorum.</title>
        <authorList>
            <person name="Chen Y."/>
            <person name="Copetti D."/>
            <person name="Kolliker R."/>
            <person name="Studer B."/>
        </authorList>
    </citation>
    <scope>NUCLEOTIDE SEQUENCE</scope>
    <source>
        <strain evidence="1">02402/16</strain>
        <tissue evidence="1">Leaf</tissue>
    </source>
</reference>
<dbReference type="PANTHER" id="PTHR35046:SF9">
    <property type="entry name" value="RNA-DIRECTED DNA POLYMERASE"/>
    <property type="match status" value="1"/>
</dbReference>
<comment type="caution">
    <text evidence="1">The sequence shown here is derived from an EMBL/GenBank/DDBJ whole genome shotgun (WGS) entry which is preliminary data.</text>
</comment>
<dbReference type="EMBL" id="JAUUTY010000003">
    <property type="protein sequence ID" value="KAK1662729.1"/>
    <property type="molecule type" value="Genomic_DNA"/>
</dbReference>
<organism evidence="1 2">
    <name type="scientific">Lolium multiflorum</name>
    <name type="common">Italian ryegrass</name>
    <name type="synonym">Lolium perenne subsp. multiflorum</name>
    <dbReference type="NCBI Taxonomy" id="4521"/>
    <lineage>
        <taxon>Eukaryota</taxon>
        <taxon>Viridiplantae</taxon>
        <taxon>Streptophyta</taxon>
        <taxon>Embryophyta</taxon>
        <taxon>Tracheophyta</taxon>
        <taxon>Spermatophyta</taxon>
        <taxon>Magnoliopsida</taxon>
        <taxon>Liliopsida</taxon>
        <taxon>Poales</taxon>
        <taxon>Poaceae</taxon>
        <taxon>BOP clade</taxon>
        <taxon>Pooideae</taxon>
        <taxon>Poodae</taxon>
        <taxon>Poeae</taxon>
        <taxon>Poeae Chloroplast Group 2 (Poeae type)</taxon>
        <taxon>Loliodinae</taxon>
        <taxon>Loliinae</taxon>
        <taxon>Lolium</taxon>
    </lineage>
</organism>
<accession>A0AAD8SS52</accession>
<dbReference type="Proteomes" id="UP001231189">
    <property type="component" value="Unassembled WGS sequence"/>
</dbReference>
<protein>
    <submittedName>
        <fullName evidence="1">Uncharacterized protein</fullName>
    </submittedName>
</protein>
<proteinExistence type="predicted"/>
<name>A0AAD8SS52_LOLMU</name>
<dbReference type="AlphaFoldDB" id="A0AAD8SS52"/>
<dbReference type="PANTHER" id="PTHR35046">
    <property type="entry name" value="ZINC KNUCKLE (CCHC-TYPE) FAMILY PROTEIN"/>
    <property type="match status" value="1"/>
</dbReference>
<keyword evidence="2" id="KW-1185">Reference proteome</keyword>
<evidence type="ECO:0000313" key="1">
    <source>
        <dbReference type="EMBL" id="KAK1662729.1"/>
    </source>
</evidence>